<organism evidence="2 3">
    <name type="scientific">Puccinia striiformis f. sp. tritici PST-78</name>
    <dbReference type="NCBI Taxonomy" id="1165861"/>
    <lineage>
        <taxon>Eukaryota</taxon>
        <taxon>Fungi</taxon>
        <taxon>Dikarya</taxon>
        <taxon>Basidiomycota</taxon>
        <taxon>Pucciniomycotina</taxon>
        <taxon>Pucciniomycetes</taxon>
        <taxon>Pucciniales</taxon>
        <taxon>Pucciniaceae</taxon>
        <taxon>Puccinia</taxon>
    </lineage>
</organism>
<feature type="compositionally biased region" description="Low complexity" evidence="1">
    <location>
        <begin position="179"/>
        <end position="189"/>
    </location>
</feature>
<feature type="region of interest" description="Disordered" evidence="1">
    <location>
        <begin position="85"/>
        <end position="108"/>
    </location>
</feature>
<gene>
    <name evidence="2" type="ORF">PSTG_16748</name>
</gene>
<comment type="caution">
    <text evidence="2">The sequence shown here is derived from an EMBL/GenBank/DDBJ whole genome shotgun (WGS) entry which is preliminary data.</text>
</comment>
<evidence type="ECO:0000313" key="3">
    <source>
        <dbReference type="Proteomes" id="UP000054564"/>
    </source>
</evidence>
<dbReference type="Proteomes" id="UP000054564">
    <property type="component" value="Unassembled WGS sequence"/>
</dbReference>
<dbReference type="AlphaFoldDB" id="A0A0L0USQ7"/>
<keyword evidence="3" id="KW-1185">Reference proteome</keyword>
<reference evidence="3" key="1">
    <citation type="submission" date="2014-03" db="EMBL/GenBank/DDBJ databases">
        <title>The Genome Sequence of Puccinia striiformis f. sp. tritici PST-78.</title>
        <authorList>
            <consortium name="The Broad Institute Genome Sequencing Platform"/>
            <person name="Cuomo C."/>
            <person name="Hulbert S."/>
            <person name="Chen X."/>
            <person name="Walker B."/>
            <person name="Young S.K."/>
            <person name="Zeng Q."/>
            <person name="Gargeya S."/>
            <person name="Fitzgerald M."/>
            <person name="Haas B."/>
            <person name="Abouelleil A."/>
            <person name="Alvarado L."/>
            <person name="Arachchi H.M."/>
            <person name="Berlin A.M."/>
            <person name="Chapman S.B."/>
            <person name="Goldberg J."/>
            <person name="Griggs A."/>
            <person name="Gujja S."/>
            <person name="Hansen M."/>
            <person name="Howarth C."/>
            <person name="Imamovic A."/>
            <person name="Larimer J."/>
            <person name="McCowan C."/>
            <person name="Montmayeur A."/>
            <person name="Murphy C."/>
            <person name="Neiman D."/>
            <person name="Pearson M."/>
            <person name="Priest M."/>
            <person name="Roberts A."/>
            <person name="Saif S."/>
            <person name="Shea T."/>
            <person name="Sisk P."/>
            <person name="Sykes S."/>
            <person name="Wortman J."/>
            <person name="Nusbaum C."/>
            <person name="Birren B."/>
        </authorList>
    </citation>
    <scope>NUCLEOTIDE SEQUENCE [LARGE SCALE GENOMIC DNA]</scope>
    <source>
        <strain evidence="3">race PST-78</strain>
    </source>
</reference>
<dbReference type="EMBL" id="AJIL01000298">
    <property type="protein sequence ID" value="KNE89789.1"/>
    <property type="molecule type" value="Genomic_DNA"/>
</dbReference>
<feature type="compositionally biased region" description="Polar residues" evidence="1">
    <location>
        <begin position="161"/>
        <end position="178"/>
    </location>
</feature>
<dbReference type="PANTHER" id="PTHR39474:SF1">
    <property type="entry name" value="FUNGAL SPECIFIC TRANSCRIPTION FACTOR"/>
    <property type="match status" value="1"/>
</dbReference>
<sequence>MSCRLFSRSNIVLQLVTYYSILVFTTSPIRIEATPTNKNLVLRSISSIQSNTFYILTTIMSCETSQNADPSSSNNDQPNEERLLITNTPAEDSTNEDTRSRSIDVGGESVQLDHLGPMVINTDGTISRISNWDKLTEPERTRTIRLVTKRNAQRIQHLKQNDQSLTSSQADHQSNLNESTTTTSTHTEL</sequence>
<protein>
    <submittedName>
        <fullName evidence="2">Uncharacterized protein</fullName>
    </submittedName>
</protein>
<evidence type="ECO:0000256" key="1">
    <source>
        <dbReference type="SAM" id="MobiDB-lite"/>
    </source>
</evidence>
<name>A0A0L0USQ7_9BASI</name>
<feature type="region of interest" description="Disordered" evidence="1">
    <location>
        <begin position="159"/>
        <end position="189"/>
    </location>
</feature>
<evidence type="ECO:0000313" key="2">
    <source>
        <dbReference type="EMBL" id="KNE89789.1"/>
    </source>
</evidence>
<dbReference type="OrthoDB" id="4590138at2759"/>
<dbReference type="STRING" id="1165861.A0A0L0USQ7"/>
<proteinExistence type="predicted"/>
<dbReference type="PANTHER" id="PTHR39474">
    <property type="entry name" value="UNNAMED PRODUCT"/>
    <property type="match status" value="1"/>
</dbReference>
<accession>A0A0L0USQ7</accession>